<evidence type="ECO:0000256" key="1">
    <source>
        <dbReference type="SAM" id="Phobius"/>
    </source>
</evidence>
<sequence>MAEQQPADDAVPTFREAMSAAARRSGLGKVTPGETPTAGALLAAIGGVRGLVESILPGLGFLVTYTITQNLVPSVLAPLGLALVFIVVRVVTRQPVTTAIAGALGIGISAALALFTGNANDNFVPGFFINGGVVLVMAVSLIARRPFVGVLVGLLLGDDDWRRNAAKLRVATVATILWATLSAVRLAVQVPLYLAESTEALAATKLVMGVPLYAALLWVTWLLVRTAWRTREEPADGR</sequence>
<dbReference type="InterPro" id="IPR016566">
    <property type="entry name" value="UCP010219"/>
</dbReference>
<keyword evidence="1" id="KW-0472">Membrane</keyword>
<organism evidence="2 3">
    <name type="scientific">Pseudolysinimonas yzui</name>
    <dbReference type="NCBI Taxonomy" id="2708254"/>
    <lineage>
        <taxon>Bacteria</taxon>
        <taxon>Bacillati</taxon>
        <taxon>Actinomycetota</taxon>
        <taxon>Actinomycetes</taxon>
        <taxon>Micrococcales</taxon>
        <taxon>Microbacteriaceae</taxon>
        <taxon>Pseudolysinimonas</taxon>
    </lineage>
</organism>
<feature type="transmembrane region" description="Helical" evidence="1">
    <location>
        <begin position="168"/>
        <end position="188"/>
    </location>
</feature>
<feature type="transmembrane region" description="Helical" evidence="1">
    <location>
        <begin position="200"/>
        <end position="224"/>
    </location>
</feature>
<gene>
    <name evidence="2" type="ORF">GCM10011600_06570</name>
</gene>
<feature type="transmembrane region" description="Helical" evidence="1">
    <location>
        <begin position="98"/>
        <end position="115"/>
    </location>
</feature>
<dbReference type="Proteomes" id="UP000617531">
    <property type="component" value="Unassembled WGS sequence"/>
</dbReference>
<dbReference type="EMBL" id="BNAI01000001">
    <property type="protein sequence ID" value="GHF08413.1"/>
    <property type="molecule type" value="Genomic_DNA"/>
</dbReference>
<comment type="caution">
    <text evidence="2">The sequence shown here is derived from an EMBL/GenBank/DDBJ whole genome shotgun (WGS) entry which is preliminary data.</text>
</comment>
<feature type="transmembrane region" description="Helical" evidence="1">
    <location>
        <begin position="127"/>
        <end position="156"/>
    </location>
</feature>
<dbReference type="AlphaFoldDB" id="A0A8J3GNX0"/>
<reference evidence="2" key="1">
    <citation type="journal article" date="2014" name="Int. J. Syst. Evol. Microbiol.">
        <title>Complete genome sequence of Corynebacterium casei LMG S-19264T (=DSM 44701T), isolated from a smear-ripened cheese.</title>
        <authorList>
            <consortium name="US DOE Joint Genome Institute (JGI-PGF)"/>
            <person name="Walter F."/>
            <person name="Albersmeier A."/>
            <person name="Kalinowski J."/>
            <person name="Ruckert C."/>
        </authorList>
    </citation>
    <scope>NUCLEOTIDE SEQUENCE</scope>
    <source>
        <strain evidence="2">CGMCC 1.16548</strain>
    </source>
</reference>
<keyword evidence="1" id="KW-1133">Transmembrane helix</keyword>
<evidence type="ECO:0008006" key="4">
    <source>
        <dbReference type="Google" id="ProtNLM"/>
    </source>
</evidence>
<feature type="transmembrane region" description="Helical" evidence="1">
    <location>
        <begin position="71"/>
        <end position="91"/>
    </location>
</feature>
<dbReference type="Pfam" id="PF11361">
    <property type="entry name" value="DUF3159"/>
    <property type="match status" value="1"/>
</dbReference>
<dbReference type="PIRSF" id="PIRSF010219">
    <property type="entry name" value="UCP010219"/>
    <property type="match status" value="1"/>
</dbReference>
<protein>
    <recommendedName>
        <fullName evidence="4">DUF3159 domain-containing protein</fullName>
    </recommendedName>
</protein>
<evidence type="ECO:0000313" key="2">
    <source>
        <dbReference type="EMBL" id="GHF08413.1"/>
    </source>
</evidence>
<dbReference type="RefSeq" id="WP_191281920.1">
    <property type="nucleotide sequence ID" value="NZ_BNAI01000001.1"/>
</dbReference>
<evidence type="ECO:0000313" key="3">
    <source>
        <dbReference type="Proteomes" id="UP000617531"/>
    </source>
</evidence>
<accession>A0A8J3GNX0</accession>
<name>A0A8J3GNX0_9MICO</name>
<reference evidence="2" key="2">
    <citation type="submission" date="2020-09" db="EMBL/GenBank/DDBJ databases">
        <authorList>
            <person name="Sun Q."/>
            <person name="Zhou Y."/>
        </authorList>
    </citation>
    <scope>NUCLEOTIDE SEQUENCE</scope>
    <source>
        <strain evidence="2">CGMCC 1.16548</strain>
    </source>
</reference>
<proteinExistence type="predicted"/>
<keyword evidence="1" id="KW-0812">Transmembrane</keyword>
<keyword evidence="3" id="KW-1185">Reference proteome</keyword>